<name>A0AAD6LFL3_9ROSI</name>
<gene>
    <name evidence="1" type="ORF">NC653_038025</name>
</gene>
<evidence type="ECO:0000313" key="1">
    <source>
        <dbReference type="EMBL" id="KAJ6959837.1"/>
    </source>
</evidence>
<dbReference type="EMBL" id="JAQIZT010000017">
    <property type="protein sequence ID" value="KAJ6959837.1"/>
    <property type="molecule type" value="Genomic_DNA"/>
</dbReference>
<accession>A0AAD6LFL3</accession>
<sequence>MGVAVRSVMGLCGLPCLGHRGKRKGDRKKRRSVEMGGAPLVFMTAEWVSAYEGEREIVAEGLWQLKRRWVAGSVRLAGTPLLGGGADGKNQEKRGR</sequence>
<proteinExistence type="predicted"/>
<evidence type="ECO:0000313" key="2">
    <source>
        <dbReference type="Proteomes" id="UP001164929"/>
    </source>
</evidence>
<dbReference type="AlphaFoldDB" id="A0AAD6LFL3"/>
<keyword evidence="2" id="KW-1185">Reference proteome</keyword>
<protein>
    <submittedName>
        <fullName evidence="1">Uncharacterized protein</fullName>
    </submittedName>
</protein>
<organism evidence="1 2">
    <name type="scientific">Populus alba x Populus x berolinensis</name>
    <dbReference type="NCBI Taxonomy" id="444605"/>
    <lineage>
        <taxon>Eukaryota</taxon>
        <taxon>Viridiplantae</taxon>
        <taxon>Streptophyta</taxon>
        <taxon>Embryophyta</taxon>
        <taxon>Tracheophyta</taxon>
        <taxon>Spermatophyta</taxon>
        <taxon>Magnoliopsida</taxon>
        <taxon>eudicotyledons</taxon>
        <taxon>Gunneridae</taxon>
        <taxon>Pentapetalae</taxon>
        <taxon>rosids</taxon>
        <taxon>fabids</taxon>
        <taxon>Malpighiales</taxon>
        <taxon>Salicaceae</taxon>
        <taxon>Saliceae</taxon>
        <taxon>Populus</taxon>
    </lineage>
</organism>
<reference evidence="1" key="1">
    <citation type="journal article" date="2023" name="Mol. Ecol. Resour.">
        <title>Chromosome-level genome assembly of a triploid poplar Populus alba 'Berolinensis'.</title>
        <authorList>
            <person name="Chen S."/>
            <person name="Yu Y."/>
            <person name="Wang X."/>
            <person name="Wang S."/>
            <person name="Zhang T."/>
            <person name="Zhou Y."/>
            <person name="He R."/>
            <person name="Meng N."/>
            <person name="Wang Y."/>
            <person name="Liu W."/>
            <person name="Liu Z."/>
            <person name="Liu J."/>
            <person name="Guo Q."/>
            <person name="Huang H."/>
            <person name="Sederoff R.R."/>
            <person name="Wang G."/>
            <person name="Qu G."/>
            <person name="Chen S."/>
        </authorList>
    </citation>
    <scope>NUCLEOTIDE SEQUENCE</scope>
    <source>
        <strain evidence="1">SC-2020</strain>
    </source>
</reference>
<dbReference type="Proteomes" id="UP001164929">
    <property type="component" value="Chromosome 17"/>
</dbReference>
<comment type="caution">
    <text evidence="1">The sequence shown here is derived from an EMBL/GenBank/DDBJ whole genome shotgun (WGS) entry which is preliminary data.</text>
</comment>